<feature type="domain" description="CABIT" evidence="2">
    <location>
        <begin position="128"/>
        <end position="314"/>
    </location>
</feature>
<proteinExistence type="inferred from homology"/>
<dbReference type="GO" id="GO:0005634">
    <property type="term" value="C:nucleus"/>
    <property type="evidence" value="ECO:0007669"/>
    <property type="project" value="TreeGrafter"/>
</dbReference>
<dbReference type="GO" id="GO:0005737">
    <property type="term" value="C:cytoplasm"/>
    <property type="evidence" value="ECO:0007669"/>
    <property type="project" value="TreeGrafter"/>
</dbReference>
<dbReference type="PANTHER" id="PTHR15215:SF3">
    <property type="entry name" value="PROTEIN THEMIS3"/>
    <property type="match status" value="1"/>
</dbReference>
<dbReference type="RefSeq" id="XP_020007819.1">
    <property type="nucleotide sequence ID" value="XM_020152230.1"/>
</dbReference>
<dbReference type="GO" id="GO:0050852">
    <property type="term" value="P:T cell receptor signaling pathway"/>
    <property type="evidence" value="ECO:0007669"/>
    <property type="project" value="TreeGrafter"/>
</dbReference>
<dbReference type="AlphaFoldDB" id="A0A8B7TJK1"/>
<dbReference type="Pfam" id="PF12736">
    <property type="entry name" value="CABIT"/>
    <property type="match status" value="2"/>
</dbReference>
<evidence type="ECO:0000313" key="3">
    <source>
        <dbReference type="RefSeq" id="XP_020007819.1"/>
    </source>
</evidence>
<sequence length="622" mass="68967">MVNGPRAYNIFHFAHSISITDQPGGSVGPAAAGFAGWWFQLLLVIVNSWQAISKAILPCPSPAAAASRSRSASVLPCSASLSESVVGLAARCRSEVAGHASSDGDASCRVWCQGRDAGSNPMSSADGGKFQLIADPLPFKTVADLVRSVRVARGPSAGRSPSCFQNLVPISIAELPMVLKKRETLSLIDFEENQGRRLLKCEVLRKKPPLTLLLPMDCQGQFQECQDDELYSIDTIVEWKLLAGRKRKIRMGAGHCLTTLSPLIPEYFSGHLVLHPYFSVMALLPGENHITIPSDLDIHVTDITGLGNDNCKTMTMRQIYGMERNKFPLKIKIMSVVIAENKTIPSKPFPLKCGQLLAIFRTEKVRKFIATEISQGKKRRHFLIPCTYQGMVLRRGRYFNFVSDVAEAMQHKQLCFQSSRDYTSPGKPLASFAAKECFLALKKSVVSAKIQGELHRVEVLKCQNIATKAHVKLPLFAKGDFLELIEDTGPGTLQELCQDTRLPCHIRVISPDPSMARDPLYGTEELRVENVVIEQCLIARDETLLDDIYSDWSEDTFAIPVERTDSEVLVVEEHSLMRTLGEDTRVASWNVEEITKAEFLTFSDYLIAPRPPPCLPKPRNLS</sequence>
<dbReference type="PANTHER" id="PTHR15215">
    <property type="entry name" value="CABIT DOMAIN-CONTAINING PROTEIN"/>
    <property type="match status" value="1"/>
</dbReference>
<organism evidence="3">
    <name type="scientific">Castor canadensis</name>
    <name type="common">American beaver</name>
    <dbReference type="NCBI Taxonomy" id="51338"/>
    <lineage>
        <taxon>Eukaryota</taxon>
        <taxon>Metazoa</taxon>
        <taxon>Chordata</taxon>
        <taxon>Craniata</taxon>
        <taxon>Vertebrata</taxon>
        <taxon>Euteleostomi</taxon>
        <taxon>Mammalia</taxon>
        <taxon>Eutheria</taxon>
        <taxon>Euarchontoglires</taxon>
        <taxon>Glires</taxon>
        <taxon>Rodentia</taxon>
        <taxon>Castorimorpha</taxon>
        <taxon>Castoridae</taxon>
        <taxon>Castor</taxon>
    </lineage>
</organism>
<protein>
    <submittedName>
        <fullName evidence="3">Protein THEMIS3-like</fullName>
    </submittedName>
</protein>
<reference evidence="3" key="1">
    <citation type="submission" date="2025-08" db="UniProtKB">
        <authorList>
            <consortium name="RefSeq"/>
        </authorList>
    </citation>
    <scope>IDENTIFICATION</scope>
    <source>
        <tissue evidence="3">Leukocyte</tissue>
    </source>
</reference>
<dbReference type="InterPro" id="IPR025946">
    <property type="entry name" value="CABIT_dom"/>
</dbReference>
<accession>A0A8B7TJK1</accession>
<dbReference type="KEGG" id="ccan:109675542"/>
<dbReference type="InterPro" id="IPR039671">
    <property type="entry name" value="THEMIS"/>
</dbReference>
<dbReference type="OrthoDB" id="9947228at2759"/>
<gene>
    <name evidence="3" type="primary">LOC109675542</name>
</gene>
<name>A0A8B7TJK1_CASCN</name>
<evidence type="ECO:0000259" key="2">
    <source>
        <dbReference type="Pfam" id="PF12736"/>
    </source>
</evidence>
<comment type="similarity">
    <text evidence="1">Belongs to the themis family.</text>
</comment>
<feature type="domain" description="CABIT" evidence="2">
    <location>
        <begin position="327"/>
        <end position="579"/>
    </location>
</feature>
<evidence type="ECO:0000256" key="1">
    <source>
        <dbReference type="ARBA" id="ARBA00006414"/>
    </source>
</evidence>